<dbReference type="OrthoDB" id="10268090at2759"/>
<name>A0A1L7WSG2_9HELO</name>
<dbReference type="Proteomes" id="UP000184330">
    <property type="component" value="Unassembled WGS sequence"/>
</dbReference>
<evidence type="ECO:0008006" key="3">
    <source>
        <dbReference type="Google" id="ProtNLM"/>
    </source>
</evidence>
<dbReference type="GO" id="GO:0005739">
    <property type="term" value="C:mitochondrion"/>
    <property type="evidence" value="ECO:0007669"/>
    <property type="project" value="TreeGrafter"/>
</dbReference>
<dbReference type="GO" id="GO:0009247">
    <property type="term" value="P:glycolipid biosynthetic process"/>
    <property type="evidence" value="ECO:0007669"/>
    <property type="project" value="TreeGrafter"/>
</dbReference>
<keyword evidence="2" id="KW-1185">Reference proteome</keyword>
<reference evidence="1 2" key="1">
    <citation type="submission" date="2016-03" db="EMBL/GenBank/DDBJ databases">
        <authorList>
            <person name="Ploux O."/>
        </authorList>
    </citation>
    <scope>NUCLEOTIDE SEQUENCE [LARGE SCALE GENOMIC DNA]</scope>
    <source>
        <strain evidence="1 2">UAMH 11012</strain>
    </source>
</reference>
<accession>A0A1L7WSG2</accession>
<dbReference type="EMBL" id="FJOG01000007">
    <property type="protein sequence ID" value="CZR55695.1"/>
    <property type="molecule type" value="Genomic_DNA"/>
</dbReference>
<dbReference type="PANTHER" id="PTHR12286:SF5">
    <property type="entry name" value="SACCHAROPINE DEHYDROGENASE-LIKE OXIDOREDUCTASE"/>
    <property type="match status" value="1"/>
</dbReference>
<evidence type="ECO:0000313" key="2">
    <source>
        <dbReference type="Proteomes" id="UP000184330"/>
    </source>
</evidence>
<sequence length="118" mass="13060">MPFLQHGRQYDLVVFGATGYTGRYTAKHITSPLLIDLKWALAAWKKAGETDARQAFKACAENGTHYLDVTGEVTYTARMIKKYDLGGDGIFTTACLGQGFVDRLDSVGFKIETKTVFI</sequence>
<evidence type="ECO:0000313" key="1">
    <source>
        <dbReference type="EMBL" id="CZR55695.1"/>
    </source>
</evidence>
<dbReference type="GO" id="GO:0005886">
    <property type="term" value="C:plasma membrane"/>
    <property type="evidence" value="ECO:0007669"/>
    <property type="project" value="TreeGrafter"/>
</dbReference>
<gene>
    <name evidence="1" type="ORF">PAC_05583</name>
</gene>
<dbReference type="PANTHER" id="PTHR12286">
    <property type="entry name" value="SACCHAROPINE DEHYDROGENASE-LIKE OXIDOREDUCTASE"/>
    <property type="match status" value="1"/>
</dbReference>
<organism evidence="1 2">
    <name type="scientific">Phialocephala subalpina</name>
    <dbReference type="NCBI Taxonomy" id="576137"/>
    <lineage>
        <taxon>Eukaryota</taxon>
        <taxon>Fungi</taxon>
        <taxon>Dikarya</taxon>
        <taxon>Ascomycota</taxon>
        <taxon>Pezizomycotina</taxon>
        <taxon>Leotiomycetes</taxon>
        <taxon>Helotiales</taxon>
        <taxon>Mollisiaceae</taxon>
        <taxon>Phialocephala</taxon>
        <taxon>Phialocephala fortinii species complex</taxon>
    </lineage>
</organism>
<protein>
    <recommendedName>
        <fullName evidence="3">Saccharopine dehydrogenase NADP binding domain-containing protein</fullName>
    </recommendedName>
</protein>
<dbReference type="GO" id="GO:0005811">
    <property type="term" value="C:lipid droplet"/>
    <property type="evidence" value="ECO:0007669"/>
    <property type="project" value="TreeGrafter"/>
</dbReference>
<dbReference type="InterPro" id="IPR051276">
    <property type="entry name" value="Saccharopine_DH-like_oxidrdct"/>
</dbReference>
<dbReference type="AlphaFoldDB" id="A0A1L7WSG2"/>
<proteinExistence type="predicted"/>